<keyword evidence="1" id="KW-0472">Membrane</keyword>
<dbReference type="Proteomes" id="UP000001343">
    <property type="component" value="Unassembled WGS sequence"/>
</dbReference>
<dbReference type="EMBL" id="AKWM02000039">
    <property type="protein sequence ID" value="EKS00249.1"/>
    <property type="molecule type" value="Genomic_DNA"/>
</dbReference>
<evidence type="ECO:0000256" key="1">
    <source>
        <dbReference type="SAM" id="Phobius"/>
    </source>
</evidence>
<keyword evidence="1" id="KW-0812">Transmembrane</keyword>
<evidence type="ECO:0000313" key="3">
    <source>
        <dbReference type="Proteomes" id="UP000001343"/>
    </source>
</evidence>
<sequence>MISKKYEKDSNPQTTWKFKINFRSSLQIQFKKIPKNILIKNKVFLNGFLIIFVLIEP</sequence>
<proteinExistence type="predicted"/>
<gene>
    <name evidence="2" type="ORF">LEP1GSC125_2556</name>
</gene>
<feature type="transmembrane region" description="Helical" evidence="1">
    <location>
        <begin position="37"/>
        <end position="55"/>
    </location>
</feature>
<reference evidence="2 3" key="1">
    <citation type="journal article" date="2014" name="Int. J. Syst. Evol. Microbiol.">
        <title>Leptospira mayottensis sp. nov., a pathogenic species of the genus Leptospira isolated from humans.</title>
        <authorList>
            <person name="Bourhy P."/>
            <person name="Collet L."/>
            <person name="Brisse S."/>
            <person name="Picardeau M."/>
        </authorList>
    </citation>
    <scope>NUCLEOTIDE SEQUENCE [LARGE SCALE GENOMIC DNA]</scope>
    <source>
        <strain evidence="2 3">200901122</strain>
    </source>
</reference>
<comment type="caution">
    <text evidence="2">The sequence shown here is derived from an EMBL/GenBank/DDBJ whole genome shotgun (WGS) entry which is preliminary data.</text>
</comment>
<dbReference type="AlphaFoldDB" id="A0AA87MMQ7"/>
<accession>A0AA87MMQ7</accession>
<keyword evidence="1" id="KW-1133">Transmembrane helix</keyword>
<name>A0AA87MMQ7_9LEPT</name>
<evidence type="ECO:0000313" key="2">
    <source>
        <dbReference type="EMBL" id="EKS00249.1"/>
    </source>
</evidence>
<organism evidence="2 3">
    <name type="scientific">Leptospira mayottensis 200901122</name>
    <dbReference type="NCBI Taxonomy" id="1193010"/>
    <lineage>
        <taxon>Bacteria</taxon>
        <taxon>Pseudomonadati</taxon>
        <taxon>Spirochaetota</taxon>
        <taxon>Spirochaetia</taxon>
        <taxon>Leptospirales</taxon>
        <taxon>Leptospiraceae</taxon>
        <taxon>Leptospira</taxon>
    </lineage>
</organism>
<protein>
    <submittedName>
        <fullName evidence="2">Uncharacterized protein</fullName>
    </submittedName>
</protein>